<evidence type="ECO:0000313" key="2">
    <source>
        <dbReference type="EMBL" id="JAR90797.1"/>
    </source>
</evidence>
<organism evidence="2">
    <name type="scientific">Ixodes ricinus</name>
    <name type="common">Common tick</name>
    <name type="synonym">Acarus ricinus</name>
    <dbReference type="NCBI Taxonomy" id="34613"/>
    <lineage>
        <taxon>Eukaryota</taxon>
        <taxon>Metazoa</taxon>
        <taxon>Ecdysozoa</taxon>
        <taxon>Arthropoda</taxon>
        <taxon>Chelicerata</taxon>
        <taxon>Arachnida</taxon>
        <taxon>Acari</taxon>
        <taxon>Parasitiformes</taxon>
        <taxon>Ixodida</taxon>
        <taxon>Ixodoidea</taxon>
        <taxon>Ixodidae</taxon>
        <taxon>Ixodinae</taxon>
        <taxon>Ixodes</taxon>
    </lineage>
</organism>
<accession>A0A147BJ43</accession>
<dbReference type="EMBL" id="GEGO01004607">
    <property type="protein sequence ID" value="JAR90797.1"/>
    <property type="molecule type" value="Transcribed_RNA"/>
</dbReference>
<sequence>LMEMKNTVDGIERSVQLLSDQYDVLLSQVQQQNKEIIELKKRVDRVESGGDTEVQQLRRELNDLQQYSRRQNIEVHGLAPCENENLLNQLNILSEQLQLPNLTGRDLEAAHRLPPKSDKVPVILVRFTSRVTRDKWLQKNAQLKQMKSTVGIYKNLTAK</sequence>
<keyword evidence="1" id="KW-0175">Coiled coil</keyword>
<dbReference type="PANTHER" id="PTHR11505">
    <property type="entry name" value="L1 TRANSPOSABLE ELEMENT-RELATED"/>
    <property type="match status" value="1"/>
</dbReference>
<name>A0A147BJ43_IXORI</name>
<feature type="non-terminal residue" evidence="2">
    <location>
        <position position="159"/>
    </location>
</feature>
<protein>
    <submittedName>
        <fullName evidence="2">Putative crack-1 is transposable element</fullName>
    </submittedName>
</protein>
<feature type="non-terminal residue" evidence="2">
    <location>
        <position position="1"/>
    </location>
</feature>
<feature type="coiled-coil region" evidence="1">
    <location>
        <begin position="1"/>
        <end position="74"/>
    </location>
</feature>
<reference evidence="2" key="1">
    <citation type="journal article" date="2018" name="PLoS Negl. Trop. Dis.">
        <title>Sialome diversity of ticks revealed by RNAseq of single tick salivary glands.</title>
        <authorList>
            <person name="Perner J."/>
            <person name="Kropackova S."/>
            <person name="Kopacek P."/>
            <person name="Ribeiro J.M."/>
        </authorList>
    </citation>
    <scope>NUCLEOTIDE SEQUENCE</scope>
    <source>
        <strain evidence="2">Siblings of single egg batch collected in Ceske Budejovice</strain>
        <tissue evidence="2">Salivary glands</tissue>
    </source>
</reference>
<dbReference type="AlphaFoldDB" id="A0A147BJ43"/>
<proteinExistence type="predicted"/>
<dbReference type="InterPro" id="IPR004244">
    <property type="entry name" value="Transposase_22"/>
</dbReference>
<evidence type="ECO:0000256" key="1">
    <source>
        <dbReference type="SAM" id="Coils"/>
    </source>
</evidence>